<evidence type="ECO:0000256" key="5">
    <source>
        <dbReference type="ARBA" id="ARBA00023242"/>
    </source>
</evidence>
<dbReference type="InterPro" id="IPR007219">
    <property type="entry name" value="XnlR_reg_dom"/>
</dbReference>
<dbReference type="STRING" id="1442369.A0A0D2FRB4"/>
<proteinExistence type="predicted"/>
<reference evidence="8 9" key="1">
    <citation type="submission" date="2015-01" db="EMBL/GenBank/DDBJ databases">
        <title>The Genome Sequence of Rhinocladiella mackenzie CBS 650.93.</title>
        <authorList>
            <consortium name="The Broad Institute Genomics Platform"/>
            <person name="Cuomo C."/>
            <person name="de Hoog S."/>
            <person name="Gorbushina A."/>
            <person name="Stielow B."/>
            <person name="Teixiera M."/>
            <person name="Abouelleil A."/>
            <person name="Chapman S.B."/>
            <person name="Priest M."/>
            <person name="Young S.K."/>
            <person name="Wortman J."/>
            <person name="Nusbaum C."/>
            <person name="Birren B."/>
        </authorList>
    </citation>
    <scope>NUCLEOTIDE SEQUENCE [LARGE SCALE GENOMIC DNA]</scope>
    <source>
        <strain evidence="8 9">CBS 650.93</strain>
    </source>
</reference>
<dbReference type="PANTHER" id="PTHR47171:SF2">
    <property type="entry name" value="TRANSCRIPTION FACTOR, PUTATIVE-RELATED"/>
    <property type="match status" value="1"/>
</dbReference>
<evidence type="ECO:0000256" key="1">
    <source>
        <dbReference type="ARBA" id="ARBA00022833"/>
    </source>
</evidence>
<dbReference type="Pfam" id="PF04082">
    <property type="entry name" value="Fungal_trans"/>
    <property type="match status" value="1"/>
</dbReference>
<evidence type="ECO:0000256" key="6">
    <source>
        <dbReference type="SAM" id="MobiDB-lite"/>
    </source>
</evidence>
<keyword evidence="1" id="KW-0862">Zinc</keyword>
<dbReference type="PANTHER" id="PTHR47171">
    <property type="entry name" value="FARA-RELATED"/>
    <property type="match status" value="1"/>
</dbReference>
<dbReference type="GO" id="GO:0008270">
    <property type="term" value="F:zinc ion binding"/>
    <property type="evidence" value="ECO:0007669"/>
    <property type="project" value="InterPro"/>
</dbReference>
<dbReference type="SMART" id="SM00906">
    <property type="entry name" value="Fungal_trans"/>
    <property type="match status" value="1"/>
</dbReference>
<keyword evidence="3" id="KW-0238">DNA-binding</keyword>
<dbReference type="CDD" id="cd12148">
    <property type="entry name" value="fungal_TF_MHR"/>
    <property type="match status" value="1"/>
</dbReference>
<name>A0A0D2FRB4_9EURO</name>
<gene>
    <name evidence="8" type="ORF">Z518_05612</name>
</gene>
<evidence type="ECO:0000313" key="9">
    <source>
        <dbReference type="Proteomes" id="UP000053617"/>
    </source>
</evidence>
<feature type="domain" description="Xylanolytic transcriptional activator regulatory" evidence="7">
    <location>
        <begin position="211"/>
        <end position="279"/>
    </location>
</feature>
<dbReference type="HOGENOM" id="CLU_007427_2_0_1"/>
<dbReference type="GO" id="GO:0006351">
    <property type="term" value="P:DNA-templated transcription"/>
    <property type="evidence" value="ECO:0007669"/>
    <property type="project" value="InterPro"/>
</dbReference>
<protein>
    <submittedName>
        <fullName evidence="8">Rhinocladiella mackenziei CBS 650.93 unplaced genomic scaffold supercont1.4, whole genome shotgun sequence</fullName>
    </submittedName>
</protein>
<sequence>MGGGGTPIGRFTPGITDKEGTEYQSGLNRSIVDVASTSCGQDGQDELPNEYVATTESHLERGDYLGDGPFSFREQLTSRRSLTMLSGLSEVDYQILELQKAFDLPQRSVRASLIDGFFTFCSQWTPIVDRSWLDEGRVDNLSLLLLNAVFLAGSRVSSTRLRAIPSEEFYRRARLLFILGHEKDVLTSIVALCLLNWWNPTGPEQISTSTSGFWVRAATSLAHQIGLHKEPQEGPQKMLRRRLWWTLVCRDNIISVGVGRPRALNLKDSDVAPLTVQDFPLHDAHAHLFVAFCSITRLLGDVTECIRRKTLSSTRLKDFENAVYRWIKELPDGFRLFLKSPRKLGPYNFEARQLLVPYFVLLIIMSKHSPTKDSAPSVPLVASSFVAGIYEDFLNRDEIRYLGPAFTFYALAAGLAHLSGYRYRSLKLETEESLDIILNSLTELKQRWGSAESISKALAEVKNLTLQSSSLGYTPGSIPQGFVAFFDDFGPEICRMWNLVGQEVGLSNQTGSLHNDWDLLSPQTRSNHLAPRNSHAITESRPDGVLPTTLSRPDTVEPLGNQTTNIESINEIFNEQNGYFRSEMEPFRDWILEELGAGTEIY</sequence>
<feature type="region of interest" description="Disordered" evidence="6">
    <location>
        <begin position="1"/>
        <end position="20"/>
    </location>
</feature>
<keyword evidence="9" id="KW-1185">Reference proteome</keyword>
<evidence type="ECO:0000256" key="4">
    <source>
        <dbReference type="ARBA" id="ARBA00023163"/>
    </source>
</evidence>
<keyword evidence="4" id="KW-0804">Transcription</keyword>
<evidence type="ECO:0000313" key="8">
    <source>
        <dbReference type="EMBL" id="KIX04742.1"/>
    </source>
</evidence>
<dbReference type="VEuPathDB" id="FungiDB:Z518_05612"/>
<accession>A0A0D2FRB4</accession>
<dbReference type="AlphaFoldDB" id="A0A0D2FRB4"/>
<feature type="region of interest" description="Disordered" evidence="6">
    <location>
        <begin position="528"/>
        <end position="551"/>
    </location>
</feature>
<dbReference type="Proteomes" id="UP000053617">
    <property type="component" value="Unassembled WGS sequence"/>
</dbReference>
<keyword evidence="5" id="KW-0539">Nucleus</keyword>
<evidence type="ECO:0000256" key="2">
    <source>
        <dbReference type="ARBA" id="ARBA00023015"/>
    </source>
</evidence>
<keyword evidence="2" id="KW-0805">Transcription regulation</keyword>
<evidence type="ECO:0000259" key="7">
    <source>
        <dbReference type="SMART" id="SM00906"/>
    </source>
</evidence>
<evidence type="ECO:0000256" key="3">
    <source>
        <dbReference type="ARBA" id="ARBA00023125"/>
    </source>
</evidence>
<dbReference type="EMBL" id="KN847478">
    <property type="protein sequence ID" value="KIX04742.1"/>
    <property type="molecule type" value="Genomic_DNA"/>
</dbReference>
<dbReference type="GO" id="GO:0003677">
    <property type="term" value="F:DNA binding"/>
    <property type="evidence" value="ECO:0007669"/>
    <property type="project" value="UniProtKB-KW"/>
</dbReference>
<dbReference type="OrthoDB" id="10251155at2759"/>
<dbReference type="RefSeq" id="XP_013271878.1">
    <property type="nucleotide sequence ID" value="XM_013416424.1"/>
</dbReference>
<dbReference type="GeneID" id="25293683"/>
<dbReference type="InterPro" id="IPR052073">
    <property type="entry name" value="Amide_Lactam_Regulators"/>
</dbReference>
<organism evidence="8 9">
    <name type="scientific">Rhinocladiella mackenziei CBS 650.93</name>
    <dbReference type="NCBI Taxonomy" id="1442369"/>
    <lineage>
        <taxon>Eukaryota</taxon>
        <taxon>Fungi</taxon>
        <taxon>Dikarya</taxon>
        <taxon>Ascomycota</taxon>
        <taxon>Pezizomycotina</taxon>
        <taxon>Eurotiomycetes</taxon>
        <taxon>Chaetothyriomycetidae</taxon>
        <taxon>Chaetothyriales</taxon>
        <taxon>Herpotrichiellaceae</taxon>
        <taxon>Rhinocladiella</taxon>
    </lineage>
</organism>